<accession>A0A450V1R6</accession>
<dbReference type="PROSITE" id="PS00211">
    <property type="entry name" value="ABC_TRANSPORTER_1"/>
    <property type="match status" value="1"/>
</dbReference>
<evidence type="ECO:0000256" key="4">
    <source>
        <dbReference type="ARBA" id="ARBA00022519"/>
    </source>
</evidence>
<dbReference type="InterPro" id="IPR003439">
    <property type="entry name" value="ABC_transporter-like_ATP-bd"/>
</dbReference>
<dbReference type="SUPFAM" id="SSF52540">
    <property type="entry name" value="P-loop containing nucleoside triphosphate hydrolases"/>
    <property type="match status" value="1"/>
</dbReference>
<evidence type="ECO:0000256" key="6">
    <source>
        <dbReference type="ARBA" id="ARBA00022840"/>
    </source>
</evidence>
<gene>
    <name evidence="12" type="ORF">BECKH772A_GA0070896_1002520</name>
    <name evidence="13" type="ORF">BECKH772B_GA0070898_1002519</name>
    <name evidence="14" type="ORF">BECKH772C_GA0070978_1002420</name>
</gene>
<dbReference type="PANTHER" id="PTHR43514:SF10">
    <property type="entry name" value="MOLYBDENUM IMPORT ATP-BINDING PROTEIN MODC 2"/>
    <property type="match status" value="1"/>
</dbReference>
<evidence type="ECO:0000256" key="5">
    <source>
        <dbReference type="ARBA" id="ARBA00022741"/>
    </source>
</evidence>
<dbReference type="InterPro" id="IPR003593">
    <property type="entry name" value="AAA+_ATPase"/>
</dbReference>
<dbReference type="SMART" id="SM00382">
    <property type="entry name" value="AAA"/>
    <property type="match status" value="1"/>
</dbReference>
<keyword evidence="1" id="KW-0813">Transport</keyword>
<name>A0A450V1R6_9GAMM</name>
<dbReference type="InterPro" id="IPR017871">
    <property type="entry name" value="ABC_transporter-like_CS"/>
</dbReference>
<dbReference type="InterPro" id="IPR004606">
    <property type="entry name" value="Mop_domain"/>
</dbReference>
<dbReference type="GO" id="GO:0005524">
    <property type="term" value="F:ATP binding"/>
    <property type="evidence" value="ECO:0007669"/>
    <property type="project" value="UniProtKB-KW"/>
</dbReference>
<keyword evidence="6 14" id="KW-0067">ATP-binding</keyword>
<proteinExistence type="predicted"/>
<dbReference type="EMBL" id="CAADFJ010000024">
    <property type="protein sequence ID" value="VFJ98721.1"/>
    <property type="molecule type" value="Genomic_DNA"/>
</dbReference>
<evidence type="ECO:0000256" key="8">
    <source>
        <dbReference type="ARBA" id="ARBA00023136"/>
    </source>
</evidence>
<dbReference type="AlphaFoldDB" id="A0A450V1R6"/>
<evidence type="ECO:0000259" key="10">
    <source>
        <dbReference type="PROSITE" id="PS50893"/>
    </source>
</evidence>
<evidence type="ECO:0000256" key="1">
    <source>
        <dbReference type="ARBA" id="ARBA00022448"/>
    </source>
</evidence>
<dbReference type="EMBL" id="CAADFI010000025">
    <property type="protein sequence ID" value="VFJ92131.1"/>
    <property type="molecule type" value="Genomic_DNA"/>
</dbReference>
<keyword evidence="2" id="KW-1003">Cell membrane</keyword>
<sequence>MGKTTAEKRPSSDLTVELQDTRGRFHLEVAFQAPARGVTALFGRSGSGKTSILRAIAGLAKAQRAVVRLGEDIWQDSERCLPTHKRPIGYVFQTPDLFGHLSVRGNLEYGWRRVPARQRRVDFDDAVQWLELAPLLARATDTLSGGERQRVAIARALLTSPRLLLMDEPLSALDHEAKQGILRYLEGLRDRLAIPALYVTHDPNEAARLAHGMILLEGGRILAQGPAADLLTRLNLPLATYDDAAAILEGRVSRHDPAYHLTWIALRGGLVAIPRQDLPVGKRSRVRVMARDVSLSLRVHSDTSILNILPAKVVDTRAVTPSQIIVRLELSDGQHMLSRITRRSAMSLGLGEGMPLYAQVKSVALIE</sequence>
<dbReference type="GO" id="GO:0016020">
    <property type="term" value="C:membrane"/>
    <property type="evidence" value="ECO:0007669"/>
    <property type="project" value="InterPro"/>
</dbReference>
<evidence type="ECO:0000313" key="14">
    <source>
        <dbReference type="EMBL" id="VFJ98721.1"/>
    </source>
</evidence>
<dbReference type="SUPFAM" id="SSF50331">
    <property type="entry name" value="MOP-like"/>
    <property type="match status" value="1"/>
</dbReference>
<keyword evidence="3 9" id="KW-0500">Molybdenum</keyword>
<dbReference type="Gene3D" id="2.40.50.100">
    <property type="match status" value="1"/>
</dbReference>
<dbReference type="Pfam" id="PF03459">
    <property type="entry name" value="TOBE"/>
    <property type="match status" value="1"/>
</dbReference>
<organism evidence="14">
    <name type="scientific">Candidatus Kentrum eta</name>
    <dbReference type="NCBI Taxonomy" id="2126337"/>
    <lineage>
        <taxon>Bacteria</taxon>
        <taxon>Pseudomonadati</taxon>
        <taxon>Pseudomonadota</taxon>
        <taxon>Gammaproteobacteria</taxon>
        <taxon>Candidatus Kentrum</taxon>
    </lineage>
</organism>
<dbReference type="PANTHER" id="PTHR43514">
    <property type="entry name" value="ABC TRANSPORTER I FAMILY MEMBER 10"/>
    <property type="match status" value="1"/>
</dbReference>
<dbReference type="GO" id="GO:0140359">
    <property type="term" value="F:ABC-type transporter activity"/>
    <property type="evidence" value="ECO:0007669"/>
    <property type="project" value="InterPro"/>
</dbReference>
<keyword evidence="4" id="KW-0997">Cell inner membrane</keyword>
<keyword evidence="8" id="KW-0472">Membrane</keyword>
<evidence type="ECO:0000256" key="3">
    <source>
        <dbReference type="ARBA" id="ARBA00022505"/>
    </source>
</evidence>
<dbReference type="InterPro" id="IPR011868">
    <property type="entry name" value="ModC_ABC_ATP-bd"/>
</dbReference>
<protein>
    <submittedName>
        <fullName evidence="14">Molybdate transport system ATP-binding protein</fullName>
    </submittedName>
</protein>
<evidence type="ECO:0000313" key="13">
    <source>
        <dbReference type="EMBL" id="VFJ92131.1"/>
    </source>
</evidence>
<dbReference type="GO" id="GO:0015098">
    <property type="term" value="F:molybdate ion transmembrane transporter activity"/>
    <property type="evidence" value="ECO:0007669"/>
    <property type="project" value="InterPro"/>
</dbReference>
<reference evidence="14" key="1">
    <citation type="submission" date="2019-02" db="EMBL/GenBank/DDBJ databases">
        <authorList>
            <person name="Gruber-Vodicka R. H."/>
            <person name="Seah K. B. B."/>
        </authorList>
    </citation>
    <scope>NUCLEOTIDE SEQUENCE</scope>
    <source>
        <strain evidence="14">BECK_SA2B12</strain>
        <strain evidence="12">BECK_SA2B15</strain>
        <strain evidence="13">BECK_SA2B20</strain>
    </source>
</reference>
<evidence type="ECO:0000256" key="2">
    <source>
        <dbReference type="ARBA" id="ARBA00022475"/>
    </source>
</evidence>
<dbReference type="InterPro" id="IPR005116">
    <property type="entry name" value="Transp-assoc_OB_typ1"/>
</dbReference>
<evidence type="ECO:0000313" key="12">
    <source>
        <dbReference type="EMBL" id="VFJ90968.1"/>
    </source>
</evidence>
<dbReference type="EMBL" id="CAADFG010000025">
    <property type="protein sequence ID" value="VFJ90968.1"/>
    <property type="molecule type" value="Genomic_DNA"/>
</dbReference>
<dbReference type="InterPro" id="IPR027417">
    <property type="entry name" value="P-loop_NTPase"/>
</dbReference>
<dbReference type="PROSITE" id="PS50893">
    <property type="entry name" value="ABC_TRANSPORTER_2"/>
    <property type="match status" value="1"/>
</dbReference>
<dbReference type="PROSITE" id="PS51866">
    <property type="entry name" value="MOP"/>
    <property type="match status" value="1"/>
</dbReference>
<dbReference type="InterPro" id="IPR050334">
    <property type="entry name" value="Molybdenum_import_ModC"/>
</dbReference>
<evidence type="ECO:0000256" key="7">
    <source>
        <dbReference type="ARBA" id="ARBA00022967"/>
    </source>
</evidence>
<keyword evidence="7" id="KW-1278">Translocase</keyword>
<dbReference type="InterPro" id="IPR008995">
    <property type="entry name" value="Mo/tungstate-bd_C_term_dom"/>
</dbReference>
<evidence type="ECO:0000256" key="9">
    <source>
        <dbReference type="PROSITE-ProRule" id="PRU01213"/>
    </source>
</evidence>
<dbReference type="NCBIfam" id="TIGR02142">
    <property type="entry name" value="modC_ABC"/>
    <property type="match status" value="1"/>
</dbReference>
<keyword evidence="5" id="KW-0547">Nucleotide-binding</keyword>
<dbReference type="Gene3D" id="3.40.50.300">
    <property type="entry name" value="P-loop containing nucleotide triphosphate hydrolases"/>
    <property type="match status" value="1"/>
</dbReference>
<dbReference type="Pfam" id="PF00005">
    <property type="entry name" value="ABC_tran"/>
    <property type="match status" value="1"/>
</dbReference>
<feature type="domain" description="Mop" evidence="11">
    <location>
        <begin position="302"/>
        <end position="367"/>
    </location>
</feature>
<evidence type="ECO:0000259" key="11">
    <source>
        <dbReference type="PROSITE" id="PS51866"/>
    </source>
</evidence>
<feature type="domain" description="ABC transporter" evidence="10">
    <location>
        <begin position="9"/>
        <end position="243"/>
    </location>
</feature>
<dbReference type="GO" id="GO:0016887">
    <property type="term" value="F:ATP hydrolysis activity"/>
    <property type="evidence" value="ECO:0007669"/>
    <property type="project" value="InterPro"/>
</dbReference>